<reference evidence="2 3" key="1">
    <citation type="submission" date="2020-03" db="EMBL/GenBank/DDBJ databases">
        <title>Variable regions in the genome of staphylococcal bacteriophage Twort.</title>
        <authorList>
            <person name="Glowacka-Rutkowska A."/>
            <person name="Gawor J."/>
            <person name="Lobocka M."/>
        </authorList>
    </citation>
    <scope>NUCLEOTIDE SEQUENCE [LARGE SCALE GENOMIC DNA]</scope>
</reference>
<gene>
    <name evidence="2" type="ORF">TwortDSMZ_088</name>
</gene>
<protein>
    <submittedName>
        <fullName evidence="2">Virion component</fullName>
    </submittedName>
</protein>
<dbReference type="OrthoDB" id="7253at10239"/>
<evidence type="ECO:0000313" key="3">
    <source>
        <dbReference type="Proteomes" id="UP000503318"/>
    </source>
</evidence>
<evidence type="ECO:0000256" key="1">
    <source>
        <dbReference type="SAM" id="MobiDB-lite"/>
    </source>
</evidence>
<feature type="compositionally biased region" description="Basic and acidic residues" evidence="1">
    <location>
        <begin position="106"/>
        <end position="115"/>
    </location>
</feature>
<organismHost>
    <name type="scientific">Twortvirus twort</name>
    <dbReference type="NCBI Taxonomy" id="55510"/>
</organismHost>
<name>A0A6H0X591_BPTWO</name>
<accession>A0A6H0X591</accession>
<organism evidence="2 3">
    <name type="scientific">Staphylococcus phage Twort (strain DSM 17442 / HER 48)</name>
    <name type="common">Bacteriophage Twort</name>
    <dbReference type="NCBI Taxonomy" id="2908167"/>
    <lineage>
        <taxon>Viruses</taxon>
        <taxon>Duplodnaviria</taxon>
        <taxon>Heunggongvirae</taxon>
        <taxon>Uroviricota</taxon>
        <taxon>Caudoviricetes</taxon>
        <taxon>Herelleviridae</taxon>
        <taxon>Twortvirinae</taxon>
        <taxon>Twortvirus</taxon>
        <taxon>Twortvirus twort</taxon>
    </lineage>
</organism>
<feature type="region of interest" description="Disordered" evidence="1">
    <location>
        <begin position="91"/>
        <end position="139"/>
    </location>
</feature>
<dbReference type="KEGG" id="vg:5130384"/>
<evidence type="ECO:0000313" key="2">
    <source>
        <dbReference type="EMBL" id="QIW89088.1"/>
    </source>
</evidence>
<feature type="compositionally biased region" description="Polar residues" evidence="1">
    <location>
        <begin position="116"/>
        <end position="131"/>
    </location>
</feature>
<dbReference type="Proteomes" id="UP000503318">
    <property type="component" value="Segment"/>
</dbReference>
<sequence>MLQNIIKSKDTDINIGVLHFLTNRTFTYEEVAKNNKQLTKDYNFIVKSYGFNDFYDMFLYINRDTIIKGGNKDESKLNKVKRKVIRNGKEIEMTVYEDPNAGNQQQDKKPKDNEQQPKTTSAIGSKSTGTEEGQKVNPKRLSNTISKLGSNIDHIDTSLVNISREFTSTDGDLIGNALFEETEDTIKLHGYITKEDVTGVGVRSIIELLLLGIKKEKNIEVYDIQLPEAIQYLKMLGFTKKKDSFYMKKKDVLSFIGDLHEFL</sequence>
<proteinExistence type="predicted"/>
<dbReference type="EMBL" id="MT151386">
    <property type="protein sequence ID" value="QIW89088.1"/>
    <property type="molecule type" value="Genomic_DNA"/>
</dbReference>
<dbReference type="RefSeq" id="YP_238537.1">
    <property type="nucleotide sequence ID" value="NC_007021.1"/>
</dbReference>